<gene>
    <name evidence="2" type="ORF">B7463_g11291</name>
</gene>
<dbReference type="Proteomes" id="UP000258309">
    <property type="component" value="Unassembled WGS sequence"/>
</dbReference>
<dbReference type="AlphaFoldDB" id="A0A3E2GVD8"/>
<protein>
    <submittedName>
        <fullName evidence="2">Uncharacterized protein</fullName>
    </submittedName>
</protein>
<feature type="non-terminal residue" evidence="2">
    <location>
        <position position="1"/>
    </location>
</feature>
<feature type="transmembrane region" description="Helical" evidence="1">
    <location>
        <begin position="51"/>
        <end position="73"/>
    </location>
</feature>
<evidence type="ECO:0000313" key="3">
    <source>
        <dbReference type="Proteomes" id="UP000258309"/>
    </source>
</evidence>
<sequence length="94" mass="10418">MANAIIEEWNALDQEWINGLIIDQKHWIWEVVPVITFDNISLVGSFYAGEVAYIILTSGVTLALALTPLALALNPSVLTVKPQAIRVKRLGKDF</sequence>
<keyword evidence="1" id="KW-0812">Transmembrane</keyword>
<reference evidence="2 3" key="1">
    <citation type="submission" date="2018-05" db="EMBL/GenBank/DDBJ databases">
        <title>Draft genome sequence of Scytalidium lignicola DSM 105466, a ubiquitous saprotrophic fungus.</title>
        <authorList>
            <person name="Buettner E."/>
            <person name="Gebauer A.M."/>
            <person name="Hofrichter M."/>
            <person name="Liers C."/>
            <person name="Kellner H."/>
        </authorList>
    </citation>
    <scope>NUCLEOTIDE SEQUENCE [LARGE SCALE GENOMIC DNA]</scope>
    <source>
        <strain evidence="2 3">DSM 105466</strain>
    </source>
</reference>
<feature type="non-terminal residue" evidence="2">
    <location>
        <position position="94"/>
    </location>
</feature>
<evidence type="ECO:0000256" key="1">
    <source>
        <dbReference type="SAM" id="Phobius"/>
    </source>
</evidence>
<keyword evidence="3" id="KW-1185">Reference proteome</keyword>
<comment type="caution">
    <text evidence="2">The sequence shown here is derived from an EMBL/GenBank/DDBJ whole genome shotgun (WGS) entry which is preliminary data.</text>
</comment>
<keyword evidence="1" id="KW-0472">Membrane</keyword>
<keyword evidence="1" id="KW-1133">Transmembrane helix</keyword>
<evidence type="ECO:0000313" key="2">
    <source>
        <dbReference type="EMBL" id="RFU25048.1"/>
    </source>
</evidence>
<proteinExistence type="predicted"/>
<dbReference type="EMBL" id="NCSJ02000370">
    <property type="protein sequence ID" value="RFU25048.1"/>
    <property type="molecule type" value="Genomic_DNA"/>
</dbReference>
<accession>A0A3E2GVD8</accession>
<name>A0A3E2GVD8_SCYLI</name>
<organism evidence="2 3">
    <name type="scientific">Scytalidium lignicola</name>
    <name type="common">Hyphomycete</name>
    <dbReference type="NCBI Taxonomy" id="5539"/>
    <lineage>
        <taxon>Eukaryota</taxon>
        <taxon>Fungi</taxon>
        <taxon>Dikarya</taxon>
        <taxon>Ascomycota</taxon>
        <taxon>Pezizomycotina</taxon>
        <taxon>Leotiomycetes</taxon>
        <taxon>Leotiomycetes incertae sedis</taxon>
        <taxon>Scytalidium</taxon>
    </lineage>
</organism>